<feature type="non-terminal residue" evidence="1">
    <location>
        <position position="1"/>
    </location>
</feature>
<dbReference type="EMBL" id="HAEB01016023">
    <property type="protein sequence ID" value="SBQ62550.1"/>
    <property type="molecule type" value="Transcribed_RNA"/>
</dbReference>
<evidence type="ECO:0000313" key="1">
    <source>
        <dbReference type="EMBL" id="SBQ62550.1"/>
    </source>
</evidence>
<sequence length="43" mass="5128">NRTNKVEKLRMSSCFMVWELKARGKSWVFRRDLKTPTEGARLT</sequence>
<protein>
    <submittedName>
        <fullName evidence="1">Uncharacterized protein</fullName>
    </submittedName>
</protein>
<proteinExistence type="predicted"/>
<gene>
    <name evidence="1" type="primary">Nfu_g_1_017119</name>
</gene>
<dbReference type="AlphaFoldDB" id="A0A1A8FT29"/>
<reference evidence="1" key="2">
    <citation type="submission" date="2016-06" db="EMBL/GenBank/DDBJ databases">
        <title>The genome of a short-lived fish provides insights into sex chromosome evolution and the genetic control of aging.</title>
        <authorList>
            <person name="Reichwald K."/>
            <person name="Felder M."/>
            <person name="Petzold A."/>
            <person name="Koch P."/>
            <person name="Groth M."/>
            <person name="Platzer M."/>
        </authorList>
    </citation>
    <scope>NUCLEOTIDE SEQUENCE</scope>
    <source>
        <tissue evidence="1">Brain</tissue>
    </source>
</reference>
<accession>A0A1A8FT29</accession>
<feature type="non-terminal residue" evidence="1">
    <location>
        <position position="43"/>
    </location>
</feature>
<organism evidence="1">
    <name type="scientific">Nothobranchius korthausae</name>
    <dbReference type="NCBI Taxonomy" id="1143690"/>
    <lineage>
        <taxon>Eukaryota</taxon>
        <taxon>Metazoa</taxon>
        <taxon>Chordata</taxon>
        <taxon>Craniata</taxon>
        <taxon>Vertebrata</taxon>
        <taxon>Euteleostomi</taxon>
        <taxon>Actinopterygii</taxon>
        <taxon>Neopterygii</taxon>
        <taxon>Teleostei</taxon>
        <taxon>Neoteleostei</taxon>
        <taxon>Acanthomorphata</taxon>
        <taxon>Ovalentaria</taxon>
        <taxon>Atherinomorphae</taxon>
        <taxon>Cyprinodontiformes</taxon>
        <taxon>Nothobranchiidae</taxon>
        <taxon>Nothobranchius</taxon>
    </lineage>
</organism>
<reference evidence="1" key="1">
    <citation type="submission" date="2016-05" db="EMBL/GenBank/DDBJ databases">
        <authorList>
            <person name="Lavstsen T."/>
            <person name="Jespersen J.S."/>
        </authorList>
    </citation>
    <scope>NUCLEOTIDE SEQUENCE</scope>
    <source>
        <tissue evidence="1">Brain</tissue>
    </source>
</reference>
<name>A0A1A8FT29_9TELE</name>